<evidence type="ECO:0000313" key="1">
    <source>
        <dbReference type="EMBL" id="KKP63087.1"/>
    </source>
</evidence>
<dbReference type="Proteomes" id="UP000034004">
    <property type="component" value="Unassembled WGS sequence"/>
</dbReference>
<name>A0A0G0E6V9_9BACT</name>
<gene>
    <name evidence="1" type="ORF">UR56_C0002G0064</name>
</gene>
<reference evidence="1 2" key="1">
    <citation type="journal article" date="2015" name="Nature">
        <title>rRNA introns, odd ribosomes, and small enigmatic genomes across a large radiation of phyla.</title>
        <authorList>
            <person name="Brown C.T."/>
            <person name="Hug L.A."/>
            <person name="Thomas B.C."/>
            <person name="Sharon I."/>
            <person name="Castelle C.J."/>
            <person name="Singh A."/>
            <person name="Wilkins M.J."/>
            <person name="Williams K.H."/>
            <person name="Banfield J.F."/>
        </authorList>
    </citation>
    <scope>NUCLEOTIDE SEQUENCE [LARGE SCALE GENOMIC DNA]</scope>
</reference>
<protein>
    <submittedName>
        <fullName evidence="1">Uncharacterized protein</fullName>
    </submittedName>
</protein>
<comment type="caution">
    <text evidence="1">The sequence shown here is derived from an EMBL/GenBank/DDBJ whole genome shotgun (WGS) entry which is preliminary data.</text>
</comment>
<organism evidence="1 2">
    <name type="scientific">Candidatus Roizmanbacteria bacterium GW2011_GWC2_34_23</name>
    <dbReference type="NCBI Taxonomy" id="1618484"/>
    <lineage>
        <taxon>Bacteria</taxon>
        <taxon>Candidatus Roizmaniibacteriota</taxon>
    </lineage>
</organism>
<sequence length="126" mass="14810">MTIKLLNHHVRPQFSWREFGVFDAWADKGLLPTLGDVHRIVIPKLKEAVDDDGTKLYPFLTKEPHTRRIFEHRWLEGYQAFLAGDYIIIPDFDPETGRANRDYLCEACPTWGRRCQNKISHTKEGW</sequence>
<dbReference type="EMBL" id="LBPR01000002">
    <property type="protein sequence ID" value="KKP63087.1"/>
    <property type="molecule type" value="Genomic_DNA"/>
</dbReference>
<accession>A0A0G0E6V9</accession>
<dbReference type="STRING" id="1618484.UR56_C0002G0064"/>
<evidence type="ECO:0000313" key="2">
    <source>
        <dbReference type="Proteomes" id="UP000034004"/>
    </source>
</evidence>
<proteinExistence type="predicted"/>
<dbReference type="AlphaFoldDB" id="A0A0G0E6V9"/>